<dbReference type="GO" id="GO:0010521">
    <property type="term" value="F:telomerase inhibitor activity"/>
    <property type="evidence" value="ECO:0007669"/>
    <property type="project" value="TreeGrafter"/>
</dbReference>
<feature type="coiled-coil region" evidence="9">
    <location>
        <begin position="326"/>
        <end position="375"/>
    </location>
</feature>
<dbReference type="Pfam" id="PF02765">
    <property type="entry name" value="POT1"/>
    <property type="match status" value="1"/>
</dbReference>
<evidence type="ECO:0000256" key="9">
    <source>
        <dbReference type="SAM" id="Coils"/>
    </source>
</evidence>
<feature type="compositionally biased region" description="Basic residues" evidence="10">
    <location>
        <begin position="557"/>
        <end position="575"/>
    </location>
</feature>
<feature type="compositionally biased region" description="Acidic residues" evidence="10">
    <location>
        <begin position="455"/>
        <end position="468"/>
    </location>
</feature>
<dbReference type="InterPro" id="IPR032042">
    <property type="entry name" value="POT1PC"/>
</dbReference>
<keyword evidence="6" id="KW-0779">Telomere</keyword>
<evidence type="ECO:0000256" key="1">
    <source>
        <dbReference type="ARBA" id="ARBA00004123"/>
    </source>
</evidence>
<feature type="compositionally biased region" description="Basic and acidic residues" evidence="10">
    <location>
        <begin position="543"/>
        <end position="556"/>
    </location>
</feature>
<dbReference type="PANTHER" id="PTHR14513:SF0">
    <property type="entry name" value="PROTECTION OF TELOMERES PROTEIN 1"/>
    <property type="match status" value="1"/>
</dbReference>
<dbReference type="Pfam" id="PF16686">
    <property type="entry name" value="POT1PC"/>
    <property type="match status" value="1"/>
</dbReference>
<dbReference type="GO" id="GO:0000783">
    <property type="term" value="C:nuclear telomere cap complex"/>
    <property type="evidence" value="ECO:0007669"/>
    <property type="project" value="TreeGrafter"/>
</dbReference>
<comment type="subcellular location">
    <subcellularLocation>
        <location evidence="2">Chromosome</location>
        <location evidence="2">Telomere</location>
    </subcellularLocation>
    <subcellularLocation>
        <location evidence="1">Nucleus</location>
    </subcellularLocation>
</comment>
<comment type="similarity">
    <text evidence="3">Belongs to the telombin family.</text>
</comment>
<keyword evidence="13" id="KW-1185">Reference proteome</keyword>
<dbReference type="InParanoid" id="A0A3N4M4K1"/>
<organism evidence="12 13">
    <name type="scientific">Terfezia boudieri ATCC MYA-4762</name>
    <dbReference type="NCBI Taxonomy" id="1051890"/>
    <lineage>
        <taxon>Eukaryota</taxon>
        <taxon>Fungi</taxon>
        <taxon>Dikarya</taxon>
        <taxon>Ascomycota</taxon>
        <taxon>Pezizomycotina</taxon>
        <taxon>Pezizomycetes</taxon>
        <taxon>Pezizales</taxon>
        <taxon>Pezizaceae</taxon>
        <taxon>Terfezia</taxon>
    </lineage>
</organism>
<evidence type="ECO:0000259" key="11">
    <source>
        <dbReference type="SMART" id="SM00976"/>
    </source>
</evidence>
<dbReference type="AlphaFoldDB" id="A0A3N4M4K1"/>
<keyword evidence="9" id="KW-0175">Coiled coil</keyword>
<evidence type="ECO:0000256" key="2">
    <source>
        <dbReference type="ARBA" id="ARBA00004574"/>
    </source>
</evidence>
<feature type="domain" description="Telomeric single stranded DNA binding POT1/Cdc13" evidence="11">
    <location>
        <begin position="5"/>
        <end position="143"/>
    </location>
</feature>
<dbReference type="GO" id="GO:0098505">
    <property type="term" value="F:G-rich strand telomeric DNA binding"/>
    <property type="evidence" value="ECO:0007669"/>
    <property type="project" value="TreeGrafter"/>
</dbReference>
<dbReference type="PANTHER" id="PTHR14513">
    <property type="entry name" value="PROTECTION OF TELOMERES 1"/>
    <property type="match status" value="1"/>
</dbReference>
<evidence type="ECO:0000313" key="12">
    <source>
        <dbReference type="EMBL" id="RPB29907.1"/>
    </source>
</evidence>
<accession>A0A3N4M4K1</accession>
<dbReference type="InterPro" id="IPR012340">
    <property type="entry name" value="NA-bd_OB-fold"/>
</dbReference>
<evidence type="ECO:0000256" key="4">
    <source>
        <dbReference type="ARBA" id="ARBA00015253"/>
    </source>
</evidence>
<evidence type="ECO:0000256" key="10">
    <source>
        <dbReference type="SAM" id="MobiDB-lite"/>
    </source>
</evidence>
<dbReference type="OrthoDB" id="2186770at2759"/>
<dbReference type="Proteomes" id="UP000267821">
    <property type="component" value="Unassembled WGS sequence"/>
</dbReference>
<protein>
    <recommendedName>
        <fullName evidence="4">Protection of telomeres protein 1</fullName>
    </recommendedName>
</protein>
<gene>
    <name evidence="12" type="ORF">L211DRAFT_816879</name>
</gene>
<evidence type="ECO:0000256" key="6">
    <source>
        <dbReference type="ARBA" id="ARBA00022895"/>
    </source>
</evidence>
<sequence>MTTDVVPISAAGQHMGKLINVIGVVVDLRSPTLTQRDEYMVTFILCDKTKSLVENGLTVRYFHRIKDDLPEIQGLDDIVVLRNIKMVEFGGKNIAISHFTSSWIVGYQSPIRKEFTIKSSGPKVKATSSEMVTINTLREFWKSRGGAASSRGVNPIALPKMEAQNGYKRKFAHIKDLQYDHFYDLMGEVVKTFPGNGSFTIYLTDYTSNPNLHCYEWPNLGERRKGSSKDDRYFYTGSKGGGSSKWPGPFGQYTLQITLWEVHADDARRIVRDGCLLNLKNVRAKRNADGKMEGALHGDRRFPDRVDISVVKDLKDPLVALLSRRKVEYKRRSESERLEYEEALRKQVEDIEEREQEEKKAAEKLNENIITLRANGVPSILVGDIMNPIDINLKETPYVNRNYRTICRVVDFLPNKLEQFCVRKEVKPKATHSIMDNQGQLMNVYSDGTEKPAFDDEDDHEGDDDDVPESQRKEWEFKFALLVEGEDGATMRLMVDDKSAQFLLKMDATDLKADPCVLAELREKLYILWGDLEERKSRKLKRLDMGKCGTGREPESRKRKSTSFKQHSKKRRRSNKNSDEEYTSGDSDNSDEDENGLIIGRSKYFAALVREYGVKRTSGEGEIYWQRMFGLFGVMIKY</sequence>
<dbReference type="STRING" id="1051890.A0A3N4M4K1"/>
<evidence type="ECO:0000256" key="5">
    <source>
        <dbReference type="ARBA" id="ARBA00022454"/>
    </source>
</evidence>
<dbReference type="EMBL" id="ML121527">
    <property type="protein sequence ID" value="RPB29907.1"/>
    <property type="molecule type" value="Genomic_DNA"/>
</dbReference>
<evidence type="ECO:0000256" key="8">
    <source>
        <dbReference type="ARBA" id="ARBA00023242"/>
    </source>
</evidence>
<feature type="region of interest" description="Disordered" evidence="10">
    <location>
        <begin position="445"/>
        <end position="469"/>
    </location>
</feature>
<feature type="region of interest" description="Disordered" evidence="10">
    <location>
        <begin position="543"/>
        <end position="594"/>
    </location>
</feature>
<dbReference type="FunFam" id="2.40.50.140:FF:000303">
    <property type="entry name" value="Protection of telomeres protein 1"/>
    <property type="match status" value="1"/>
</dbReference>
<evidence type="ECO:0000313" key="13">
    <source>
        <dbReference type="Proteomes" id="UP000267821"/>
    </source>
</evidence>
<dbReference type="InterPro" id="IPR011564">
    <property type="entry name" value="Telomer_end-bd_POT1/Cdc13"/>
</dbReference>
<dbReference type="SUPFAM" id="SSF50249">
    <property type="entry name" value="Nucleic acid-binding proteins"/>
    <property type="match status" value="2"/>
</dbReference>
<name>A0A3N4M4K1_9PEZI</name>
<keyword evidence="8" id="KW-0539">Nucleus</keyword>
<feature type="compositionally biased region" description="Acidic residues" evidence="10">
    <location>
        <begin position="580"/>
        <end position="594"/>
    </location>
</feature>
<keyword evidence="7" id="KW-0238">DNA-binding</keyword>
<evidence type="ECO:0000256" key="3">
    <source>
        <dbReference type="ARBA" id="ARBA00008442"/>
    </source>
</evidence>
<dbReference type="GO" id="GO:0032210">
    <property type="term" value="P:regulation of telomere maintenance via telomerase"/>
    <property type="evidence" value="ECO:0007669"/>
    <property type="project" value="TreeGrafter"/>
</dbReference>
<keyword evidence="5" id="KW-0158">Chromosome</keyword>
<evidence type="ECO:0000256" key="7">
    <source>
        <dbReference type="ARBA" id="ARBA00023125"/>
    </source>
</evidence>
<dbReference type="Gene3D" id="2.40.50.140">
    <property type="entry name" value="Nucleic acid-binding proteins"/>
    <property type="match status" value="2"/>
</dbReference>
<reference evidence="12 13" key="1">
    <citation type="journal article" date="2018" name="Nat. Ecol. Evol.">
        <title>Pezizomycetes genomes reveal the molecular basis of ectomycorrhizal truffle lifestyle.</title>
        <authorList>
            <person name="Murat C."/>
            <person name="Payen T."/>
            <person name="Noel B."/>
            <person name="Kuo A."/>
            <person name="Morin E."/>
            <person name="Chen J."/>
            <person name="Kohler A."/>
            <person name="Krizsan K."/>
            <person name="Balestrini R."/>
            <person name="Da Silva C."/>
            <person name="Montanini B."/>
            <person name="Hainaut M."/>
            <person name="Levati E."/>
            <person name="Barry K.W."/>
            <person name="Belfiori B."/>
            <person name="Cichocki N."/>
            <person name="Clum A."/>
            <person name="Dockter R.B."/>
            <person name="Fauchery L."/>
            <person name="Guy J."/>
            <person name="Iotti M."/>
            <person name="Le Tacon F."/>
            <person name="Lindquist E.A."/>
            <person name="Lipzen A."/>
            <person name="Malagnac F."/>
            <person name="Mello A."/>
            <person name="Molinier V."/>
            <person name="Miyauchi S."/>
            <person name="Poulain J."/>
            <person name="Riccioni C."/>
            <person name="Rubini A."/>
            <person name="Sitrit Y."/>
            <person name="Splivallo R."/>
            <person name="Traeger S."/>
            <person name="Wang M."/>
            <person name="Zifcakova L."/>
            <person name="Wipf D."/>
            <person name="Zambonelli A."/>
            <person name="Paolocci F."/>
            <person name="Nowrousian M."/>
            <person name="Ottonello S."/>
            <person name="Baldrian P."/>
            <person name="Spatafora J.W."/>
            <person name="Henrissat B."/>
            <person name="Nagy L.G."/>
            <person name="Aury J.M."/>
            <person name="Wincker P."/>
            <person name="Grigoriev I.V."/>
            <person name="Bonfante P."/>
            <person name="Martin F.M."/>
        </authorList>
    </citation>
    <scope>NUCLEOTIDE SEQUENCE [LARGE SCALE GENOMIC DNA]</scope>
    <source>
        <strain evidence="12 13">ATCC MYA-4762</strain>
    </source>
</reference>
<dbReference type="SMART" id="SM00976">
    <property type="entry name" value="Telo_bind"/>
    <property type="match status" value="1"/>
</dbReference>
<proteinExistence type="inferred from homology"/>
<dbReference type="GO" id="GO:0016233">
    <property type="term" value="P:telomere capping"/>
    <property type="evidence" value="ECO:0007669"/>
    <property type="project" value="TreeGrafter"/>
</dbReference>
<dbReference type="InterPro" id="IPR028389">
    <property type="entry name" value="POT1"/>
</dbReference>